<gene>
    <name evidence="8" type="ORF">Krac_6350</name>
</gene>
<dbReference type="NCBIfam" id="TIGR03383">
    <property type="entry name" value="urate_oxi"/>
    <property type="match status" value="1"/>
</dbReference>
<dbReference type="EMBL" id="ADVG01000003">
    <property type="protein sequence ID" value="EFH85181.1"/>
    <property type="molecule type" value="Genomic_DNA"/>
</dbReference>
<comment type="similarity">
    <text evidence="2 5 7">Belongs to the uricase family.</text>
</comment>
<dbReference type="GO" id="GO:0019628">
    <property type="term" value="P:urate catabolic process"/>
    <property type="evidence" value="ECO:0007669"/>
    <property type="project" value="UniProtKB-UniPathway"/>
</dbReference>
<feature type="binding site" evidence="6">
    <location>
        <position position="277"/>
    </location>
    <ligand>
        <name>urate</name>
        <dbReference type="ChEBI" id="CHEBI:17775"/>
    </ligand>
</feature>
<dbReference type="SUPFAM" id="SSF55620">
    <property type="entry name" value="Tetrahydrobiopterin biosynthesis enzymes-like"/>
    <property type="match status" value="2"/>
</dbReference>
<dbReference type="Gene3D" id="3.10.270.10">
    <property type="entry name" value="Urate Oxidase"/>
    <property type="match status" value="1"/>
</dbReference>
<feature type="binding site" evidence="6">
    <location>
        <position position="73"/>
    </location>
    <ligand>
        <name>urate</name>
        <dbReference type="ChEBI" id="CHEBI:17775"/>
    </ligand>
</feature>
<feature type="binding site" evidence="6">
    <location>
        <position position="277"/>
    </location>
    <ligand>
        <name>5-hydroxyisourate</name>
        <dbReference type="ChEBI" id="CHEBI:18072"/>
    </ligand>
</feature>
<comment type="caution">
    <text evidence="8">The sequence shown here is derived from an EMBL/GenBank/DDBJ whole genome shotgun (WGS) entry which is preliminary data.</text>
</comment>
<dbReference type="OrthoDB" id="9809009at2"/>
<feature type="binding site" evidence="6">
    <location>
        <position position="74"/>
    </location>
    <ligand>
        <name>5-hydroxyisourate</name>
        <dbReference type="ChEBI" id="CHEBI:18072"/>
    </ligand>
</feature>
<feature type="binding site" evidence="6">
    <location>
        <position position="251"/>
    </location>
    <ligand>
        <name>urate</name>
        <dbReference type="ChEBI" id="CHEBI:17775"/>
    </ligand>
</feature>
<sequence>MDRSYDFAISYGKIRVPLYRVYAQPLSGIQAIPESTYTGRSNILFATEVDVEVTGRNFLPSYTEGDNRNVVATDSMKNFILHQGLHFEGSTLEQLLDHLGRRFLLTYPQIENLSLSARELSFLPIQRPGQDGKGITESAVLFSRSHNDVAVATMAFTHDGEQPVMTTHRCGRINMELFKVTGSAFTSFIRDEYTTLAERVDRPLFIHLNVYWTYTNAASLLNADMSGYVPAEQVRDVVQVVFDDFVSESIQHLVHEMGCRLLERFPQLATVSFDAQNYTRDLVMTSESDDKVKVYTDPFTAYGDIKLTLSRKV</sequence>
<dbReference type="SMR" id="D6TYV6"/>
<dbReference type="InterPro" id="IPR002042">
    <property type="entry name" value="Uricase"/>
</dbReference>
<proteinExistence type="inferred from homology"/>
<keyword evidence="9" id="KW-1185">Reference proteome</keyword>
<evidence type="ECO:0000256" key="3">
    <source>
        <dbReference type="ARBA" id="ARBA00022631"/>
    </source>
</evidence>
<evidence type="ECO:0000256" key="7">
    <source>
        <dbReference type="RuleBase" id="RU004455"/>
    </source>
</evidence>
<dbReference type="Pfam" id="PF01014">
    <property type="entry name" value="Uricase"/>
    <property type="match status" value="2"/>
</dbReference>
<dbReference type="FunCoup" id="D6TYV6">
    <property type="interactions" value="147"/>
</dbReference>
<evidence type="ECO:0000256" key="1">
    <source>
        <dbReference type="ARBA" id="ARBA00004831"/>
    </source>
</evidence>
<accession>D6TYV6</accession>
<protein>
    <recommendedName>
        <fullName evidence="5 7">Uricase</fullName>
        <ecNumber evidence="5 7">1.7.3.3</ecNumber>
    </recommendedName>
    <alternativeName>
        <fullName evidence="5">Urate oxidase</fullName>
    </alternativeName>
</protein>
<dbReference type="UniPathway" id="UPA00394">
    <property type="reaction ID" value="UER00650"/>
</dbReference>
<dbReference type="InParanoid" id="D6TYV6"/>
<comment type="catalytic activity">
    <reaction evidence="5 7">
        <text>urate + O2 + H2O = 5-hydroxyisourate + H2O2</text>
        <dbReference type="Rhea" id="RHEA:21368"/>
        <dbReference type="ChEBI" id="CHEBI:15377"/>
        <dbReference type="ChEBI" id="CHEBI:15379"/>
        <dbReference type="ChEBI" id="CHEBI:16240"/>
        <dbReference type="ChEBI" id="CHEBI:17775"/>
        <dbReference type="ChEBI" id="CHEBI:18072"/>
        <dbReference type="EC" id="1.7.3.3"/>
    </reaction>
</comment>
<evidence type="ECO:0000256" key="2">
    <source>
        <dbReference type="ARBA" id="ARBA00009760"/>
    </source>
</evidence>
<evidence type="ECO:0000313" key="8">
    <source>
        <dbReference type="EMBL" id="EFH85181.1"/>
    </source>
</evidence>
<dbReference type="eggNOG" id="COG3648">
    <property type="taxonomic scope" value="Bacteria"/>
</dbReference>
<evidence type="ECO:0000256" key="4">
    <source>
        <dbReference type="ARBA" id="ARBA00023002"/>
    </source>
</evidence>
<name>D6TYV6_KTERA</name>
<evidence type="ECO:0000313" key="9">
    <source>
        <dbReference type="Proteomes" id="UP000004508"/>
    </source>
</evidence>
<dbReference type="GO" id="GO:0006145">
    <property type="term" value="P:purine nucleobase catabolic process"/>
    <property type="evidence" value="ECO:0007669"/>
    <property type="project" value="TreeGrafter"/>
</dbReference>
<feature type="binding site" evidence="6">
    <location>
        <position position="185"/>
    </location>
    <ligand>
        <name>urate</name>
        <dbReference type="ChEBI" id="CHEBI:17775"/>
    </ligand>
</feature>
<dbReference type="AlphaFoldDB" id="D6TYV6"/>
<feature type="binding site" evidence="6">
    <location>
        <position position="73"/>
    </location>
    <ligand>
        <name>5-hydroxyisourate</name>
        <dbReference type="ChEBI" id="CHEBI:18072"/>
    </ligand>
</feature>
<dbReference type="PANTHER" id="PTHR42874:SF1">
    <property type="entry name" value="URICASE"/>
    <property type="match status" value="1"/>
</dbReference>
<evidence type="ECO:0000256" key="6">
    <source>
        <dbReference type="PIRSR" id="PIRSR000241-2"/>
    </source>
</evidence>
<evidence type="ECO:0000256" key="5">
    <source>
        <dbReference type="PIRNR" id="PIRNR000241"/>
    </source>
</evidence>
<dbReference type="GO" id="GO:0004846">
    <property type="term" value="F:urate oxidase activity"/>
    <property type="evidence" value="ECO:0007669"/>
    <property type="project" value="UniProtKB-EC"/>
</dbReference>
<feature type="binding site" evidence="6">
    <location>
        <position position="73"/>
    </location>
    <ligand>
        <name>O2</name>
        <dbReference type="ChEBI" id="CHEBI:15379"/>
    </ligand>
</feature>
<reference evidence="8 9" key="1">
    <citation type="journal article" date="2011" name="Stand. Genomic Sci.">
        <title>Non-contiguous finished genome sequence and contextual data of the filamentous soil bacterium Ktedonobacter racemifer type strain (SOSP1-21).</title>
        <authorList>
            <person name="Chang Y.J."/>
            <person name="Land M."/>
            <person name="Hauser L."/>
            <person name="Chertkov O."/>
            <person name="Del Rio T.G."/>
            <person name="Nolan M."/>
            <person name="Copeland A."/>
            <person name="Tice H."/>
            <person name="Cheng J.F."/>
            <person name="Lucas S."/>
            <person name="Han C."/>
            <person name="Goodwin L."/>
            <person name="Pitluck S."/>
            <person name="Ivanova N."/>
            <person name="Ovchinikova G."/>
            <person name="Pati A."/>
            <person name="Chen A."/>
            <person name="Palaniappan K."/>
            <person name="Mavromatis K."/>
            <person name="Liolios K."/>
            <person name="Brettin T."/>
            <person name="Fiebig A."/>
            <person name="Rohde M."/>
            <person name="Abt B."/>
            <person name="Goker M."/>
            <person name="Detter J.C."/>
            <person name="Woyke T."/>
            <person name="Bristow J."/>
            <person name="Eisen J.A."/>
            <person name="Markowitz V."/>
            <person name="Hugenholtz P."/>
            <person name="Kyrpides N.C."/>
            <person name="Klenk H.P."/>
            <person name="Lapidus A."/>
        </authorList>
    </citation>
    <scope>NUCLEOTIDE SEQUENCE [LARGE SCALE GENOMIC DNA]</scope>
    <source>
        <strain evidence="9">DSM 44963</strain>
    </source>
</reference>
<organism evidence="8 9">
    <name type="scientific">Ktedonobacter racemifer DSM 44963</name>
    <dbReference type="NCBI Taxonomy" id="485913"/>
    <lineage>
        <taxon>Bacteria</taxon>
        <taxon>Bacillati</taxon>
        <taxon>Chloroflexota</taxon>
        <taxon>Ktedonobacteria</taxon>
        <taxon>Ktedonobacterales</taxon>
        <taxon>Ktedonobacteraceae</taxon>
        <taxon>Ktedonobacter</taxon>
    </lineage>
</organism>
<dbReference type="PANTHER" id="PTHR42874">
    <property type="entry name" value="URICASE"/>
    <property type="match status" value="1"/>
</dbReference>
<dbReference type="EC" id="1.7.3.3" evidence="5 7"/>
<dbReference type="Proteomes" id="UP000004508">
    <property type="component" value="Unassembled WGS sequence"/>
</dbReference>
<feature type="binding site" evidence="6">
    <location>
        <position position="74"/>
    </location>
    <ligand>
        <name>urate</name>
        <dbReference type="ChEBI" id="CHEBI:17775"/>
    </ligand>
</feature>
<feature type="binding site" evidence="6">
    <location>
        <position position="185"/>
    </location>
    <ligand>
        <name>5-hydroxyisourate</name>
        <dbReference type="ChEBI" id="CHEBI:18072"/>
    </ligand>
</feature>
<keyword evidence="4 5" id="KW-0560">Oxidoreductase</keyword>
<dbReference type="PIRSF" id="PIRSF000241">
    <property type="entry name" value="Urate_oxidase"/>
    <property type="match status" value="1"/>
</dbReference>
<dbReference type="PRINTS" id="PR00093">
    <property type="entry name" value="URICASE"/>
</dbReference>
<feature type="binding site" evidence="6">
    <location>
        <position position="277"/>
    </location>
    <ligand>
        <name>O2</name>
        <dbReference type="ChEBI" id="CHEBI:15379"/>
    </ligand>
</feature>
<feature type="binding site" evidence="6">
    <location>
        <position position="202"/>
    </location>
    <ligand>
        <name>urate</name>
        <dbReference type="ChEBI" id="CHEBI:17775"/>
    </ligand>
</feature>
<feature type="binding site" evidence="6">
    <location>
        <position position="251"/>
    </location>
    <ligand>
        <name>5-hydroxyisourate</name>
        <dbReference type="ChEBI" id="CHEBI:18072"/>
    </ligand>
</feature>
<feature type="binding site" evidence="6">
    <location>
        <position position="202"/>
    </location>
    <ligand>
        <name>5-hydroxyisourate</name>
        <dbReference type="ChEBI" id="CHEBI:18072"/>
    </ligand>
</feature>
<dbReference type="RefSeq" id="WP_007917268.1">
    <property type="nucleotide sequence ID" value="NZ_ADVG01000003.1"/>
</dbReference>
<keyword evidence="3 5" id="KW-0659">Purine metabolism</keyword>
<comment type="pathway">
    <text evidence="1 5">Purine metabolism; urate degradation; (S)-allantoin from urate: step 1/3.</text>
</comment>
<dbReference type="STRING" id="485913.Krac_6350"/>
<comment type="function">
    <text evidence="5 7">Catalyzes the oxidation of uric acid to 5-hydroxyisourate, which is further processed to form (S)-allantoin.</text>
</comment>